<dbReference type="AlphaFoldDB" id="A0A078AYE1"/>
<dbReference type="Proteomes" id="UP000039865">
    <property type="component" value="Unassembled WGS sequence"/>
</dbReference>
<evidence type="ECO:0000313" key="2">
    <source>
        <dbReference type="Proteomes" id="UP000039865"/>
    </source>
</evidence>
<gene>
    <name evidence="1" type="primary">Contig10996.g11749</name>
    <name evidence="1" type="ORF">STYLEM_16528</name>
</gene>
<dbReference type="EMBL" id="CCKQ01015598">
    <property type="protein sequence ID" value="CDW87425.1"/>
    <property type="molecule type" value="Genomic_DNA"/>
</dbReference>
<keyword evidence="2" id="KW-1185">Reference proteome</keyword>
<name>A0A078AYE1_STYLE</name>
<reference evidence="1 2" key="1">
    <citation type="submission" date="2014-06" db="EMBL/GenBank/DDBJ databases">
        <authorList>
            <person name="Swart Estienne"/>
        </authorList>
    </citation>
    <scope>NUCLEOTIDE SEQUENCE [LARGE SCALE GENOMIC DNA]</scope>
    <source>
        <strain evidence="1 2">130c</strain>
    </source>
</reference>
<accession>A0A078AYE1</accession>
<dbReference type="InParanoid" id="A0A078AYE1"/>
<organism evidence="1 2">
    <name type="scientific">Stylonychia lemnae</name>
    <name type="common">Ciliate</name>
    <dbReference type="NCBI Taxonomy" id="5949"/>
    <lineage>
        <taxon>Eukaryota</taxon>
        <taxon>Sar</taxon>
        <taxon>Alveolata</taxon>
        <taxon>Ciliophora</taxon>
        <taxon>Intramacronucleata</taxon>
        <taxon>Spirotrichea</taxon>
        <taxon>Stichotrichia</taxon>
        <taxon>Sporadotrichida</taxon>
        <taxon>Oxytrichidae</taxon>
        <taxon>Stylonychinae</taxon>
        <taxon>Stylonychia</taxon>
    </lineage>
</organism>
<proteinExistence type="predicted"/>
<sequence>MIILPVRSQMSSPQNQEQNQSYQIAFLGKEAKCNNKFLIKQLQKNAIKGMNSQQTNANEILEPLIDNDQEQGTSKIYEVISNSHQPHCPICEPINFEEKIRPIYEIEIK</sequence>
<evidence type="ECO:0000313" key="1">
    <source>
        <dbReference type="EMBL" id="CDW87425.1"/>
    </source>
</evidence>
<protein>
    <submittedName>
        <fullName evidence="1">Uncharacterized protein</fullName>
    </submittedName>
</protein>